<dbReference type="Gene3D" id="2.160.20.10">
    <property type="entry name" value="Single-stranded right-handed beta-helix, Pectin lyase-like"/>
    <property type="match status" value="1"/>
</dbReference>
<evidence type="ECO:0000256" key="8">
    <source>
        <dbReference type="ARBA" id="ARBA00022801"/>
    </source>
</evidence>
<reference evidence="15" key="1">
    <citation type="submission" date="2019-10" db="EMBL/GenBank/DDBJ databases">
        <authorList>
            <person name="Zhang R."/>
            <person name="Pan Y."/>
            <person name="Wang J."/>
            <person name="Ma R."/>
            <person name="Yu S."/>
        </authorList>
    </citation>
    <scope>NUCLEOTIDE SEQUENCE</scope>
    <source>
        <strain evidence="15">LA-IB0</strain>
        <tissue evidence="15">Leaf</tissue>
    </source>
</reference>
<comment type="similarity">
    <text evidence="3">In the N-terminal section; belongs to the PMEI family.</text>
</comment>
<feature type="chain" id="PRO_5043091886" description="Pectinesterase" evidence="13">
    <location>
        <begin position="26"/>
        <end position="533"/>
    </location>
</feature>
<dbReference type="Pfam" id="PF04043">
    <property type="entry name" value="PMEI"/>
    <property type="match status" value="1"/>
</dbReference>
<dbReference type="EC" id="3.1.1.11" evidence="5 13"/>
<evidence type="ECO:0000256" key="2">
    <source>
        <dbReference type="ARBA" id="ARBA00005184"/>
    </source>
</evidence>
<dbReference type="EMBL" id="WHWC01000009">
    <property type="protein sequence ID" value="KAG8376279.1"/>
    <property type="molecule type" value="Genomic_DNA"/>
</dbReference>
<proteinExistence type="inferred from homology"/>
<evidence type="ECO:0000256" key="9">
    <source>
        <dbReference type="ARBA" id="ARBA00023085"/>
    </source>
</evidence>
<evidence type="ECO:0000256" key="13">
    <source>
        <dbReference type="RuleBase" id="RU000589"/>
    </source>
</evidence>
<dbReference type="PANTHER" id="PTHR31707">
    <property type="entry name" value="PECTINESTERASE"/>
    <property type="match status" value="1"/>
</dbReference>
<dbReference type="Gene3D" id="1.20.140.40">
    <property type="entry name" value="Invertase/pectin methylesterase inhibitor family protein"/>
    <property type="match status" value="1"/>
</dbReference>
<dbReference type="InterPro" id="IPR011050">
    <property type="entry name" value="Pectin_lyase_fold/virulence"/>
</dbReference>
<keyword evidence="13" id="KW-0732">Signal</keyword>
<dbReference type="NCBIfam" id="TIGR01614">
    <property type="entry name" value="PME_inhib"/>
    <property type="match status" value="1"/>
</dbReference>
<evidence type="ECO:0000256" key="12">
    <source>
        <dbReference type="PROSITE-ProRule" id="PRU10040"/>
    </source>
</evidence>
<evidence type="ECO:0000256" key="6">
    <source>
        <dbReference type="ARBA" id="ARBA00022512"/>
    </source>
</evidence>
<dbReference type="FunFam" id="2.160.20.10:FF:000001">
    <property type="entry name" value="Pectinesterase"/>
    <property type="match status" value="1"/>
</dbReference>
<organism evidence="15 16">
    <name type="scientific">Buddleja alternifolia</name>
    <dbReference type="NCBI Taxonomy" id="168488"/>
    <lineage>
        <taxon>Eukaryota</taxon>
        <taxon>Viridiplantae</taxon>
        <taxon>Streptophyta</taxon>
        <taxon>Embryophyta</taxon>
        <taxon>Tracheophyta</taxon>
        <taxon>Spermatophyta</taxon>
        <taxon>Magnoliopsida</taxon>
        <taxon>eudicotyledons</taxon>
        <taxon>Gunneridae</taxon>
        <taxon>Pentapetalae</taxon>
        <taxon>asterids</taxon>
        <taxon>lamiids</taxon>
        <taxon>Lamiales</taxon>
        <taxon>Scrophulariaceae</taxon>
        <taxon>Buddlejeae</taxon>
        <taxon>Buddleja</taxon>
    </lineage>
</organism>
<evidence type="ECO:0000259" key="14">
    <source>
        <dbReference type="SMART" id="SM00856"/>
    </source>
</evidence>
<keyword evidence="7" id="KW-0964">Secreted</keyword>
<keyword evidence="8 13" id="KW-0378">Hydrolase</keyword>
<evidence type="ECO:0000256" key="10">
    <source>
        <dbReference type="ARBA" id="ARBA00023316"/>
    </source>
</evidence>
<feature type="active site" evidence="12">
    <location>
        <position position="368"/>
    </location>
</feature>
<dbReference type="InterPro" id="IPR012334">
    <property type="entry name" value="Pectin_lyas_fold"/>
</dbReference>
<dbReference type="SUPFAM" id="SSF51126">
    <property type="entry name" value="Pectin lyase-like"/>
    <property type="match status" value="1"/>
</dbReference>
<dbReference type="GO" id="GO:0042545">
    <property type="term" value="P:cell wall modification"/>
    <property type="evidence" value="ECO:0007669"/>
    <property type="project" value="UniProtKB-UniRule"/>
</dbReference>
<keyword evidence="16" id="KW-1185">Reference proteome</keyword>
<evidence type="ECO:0000256" key="11">
    <source>
        <dbReference type="ARBA" id="ARBA00047928"/>
    </source>
</evidence>
<keyword evidence="6" id="KW-0134">Cell wall</keyword>
<evidence type="ECO:0000313" key="15">
    <source>
        <dbReference type="EMBL" id="KAG8376279.1"/>
    </source>
</evidence>
<dbReference type="Pfam" id="PF01095">
    <property type="entry name" value="Pectinesterase"/>
    <property type="match status" value="1"/>
</dbReference>
<evidence type="ECO:0000256" key="7">
    <source>
        <dbReference type="ARBA" id="ARBA00022525"/>
    </source>
</evidence>
<comment type="similarity">
    <text evidence="4">In the C-terminal section; belongs to the pectinesterase family.</text>
</comment>
<evidence type="ECO:0000256" key="3">
    <source>
        <dbReference type="ARBA" id="ARBA00006027"/>
    </source>
</evidence>
<evidence type="ECO:0000256" key="1">
    <source>
        <dbReference type="ARBA" id="ARBA00004191"/>
    </source>
</evidence>
<feature type="signal peptide" evidence="13">
    <location>
        <begin position="1"/>
        <end position="25"/>
    </location>
</feature>
<dbReference type="PROSITE" id="PS00503">
    <property type="entry name" value="PECTINESTERASE_2"/>
    <property type="match status" value="1"/>
</dbReference>
<evidence type="ECO:0000313" key="16">
    <source>
        <dbReference type="Proteomes" id="UP000826271"/>
    </source>
</evidence>
<accession>A0AAV6X834</accession>
<evidence type="ECO:0000256" key="4">
    <source>
        <dbReference type="ARBA" id="ARBA00007786"/>
    </source>
</evidence>
<keyword evidence="9 13" id="KW-0063">Aspartyl esterase</keyword>
<name>A0AAV6X834_9LAMI</name>
<dbReference type="AlphaFoldDB" id="A0AAV6X834"/>
<dbReference type="GO" id="GO:0030599">
    <property type="term" value="F:pectinesterase activity"/>
    <property type="evidence" value="ECO:0007669"/>
    <property type="project" value="UniProtKB-UniRule"/>
</dbReference>
<comment type="caution">
    <text evidence="15">The sequence shown here is derived from an EMBL/GenBank/DDBJ whole genome shotgun (WGS) entry which is preliminary data.</text>
</comment>
<comment type="subcellular location">
    <subcellularLocation>
        <location evidence="1">Secreted</location>
        <location evidence="1">Cell wall</location>
    </subcellularLocation>
</comment>
<dbReference type="InterPro" id="IPR006501">
    <property type="entry name" value="Pectinesterase_inhib_dom"/>
</dbReference>
<comment type="catalytic activity">
    <reaction evidence="11 13">
        <text>[(1-&gt;4)-alpha-D-galacturonosyl methyl ester](n) + n H2O = [(1-&gt;4)-alpha-D-galacturonosyl](n) + n methanol + n H(+)</text>
        <dbReference type="Rhea" id="RHEA:22380"/>
        <dbReference type="Rhea" id="RHEA-COMP:14570"/>
        <dbReference type="Rhea" id="RHEA-COMP:14573"/>
        <dbReference type="ChEBI" id="CHEBI:15377"/>
        <dbReference type="ChEBI" id="CHEBI:15378"/>
        <dbReference type="ChEBI" id="CHEBI:17790"/>
        <dbReference type="ChEBI" id="CHEBI:140522"/>
        <dbReference type="ChEBI" id="CHEBI:140523"/>
        <dbReference type="EC" id="3.1.1.11"/>
    </reaction>
</comment>
<dbReference type="CDD" id="cd15798">
    <property type="entry name" value="PMEI-like_3"/>
    <property type="match status" value="1"/>
</dbReference>
<dbReference type="GO" id="GO:0004857">
    <property type="term" value="F:enzyme inhibitor activity"/>
    <property type="evidence" value="ECO:0007669"/>
    <property type="project" value="InterPro"/>
</dbReference>
<dbReference type="SUPFAM" id="SSF101148">
    <property type="entry name" value="Plant invertase/pectin methylesterase inhibitor"/>
    <property type="match status" value="1"/>
</dbReference>
<dbReference type="Proteomes" id="UP000826271">
    <property type="component" value="Unassembled WGS sequence"/>
</dbReference>
<dbReference type="SMART" id="SM00856">
    <property type="entry name" value="PMEI"/>
    <property type="match status" value="1"/>
</dbReference>
<dbReference type="GO" id="GO:0045490">
    <property type="term" value="P:pectin catabolic process"/>
    <property type="evidence" value="ECO:0007669"/>
    <property type="project" value="UniProtKB-UniRule"/>
</dbReference>
<feature type="domain" description="Pectinesterase inhibitor" evidence="14">
    <location>
        <begin position="30"/>
        <end position="179"/>
    </location>
</feature>
<dbReference type="InterPro" id="IPR000070">
    <property type="entry name" value="Pectinesterase_cat"/>
</dbReference>
<dbReference type="InterPro" id="IPR033131">
    <property type="entry name" value="Pectinesterase_Asp_AS"/>
</dbReference>
<dbReference type="InterPro" id="IPR035513">
    <property type="entry name" value="Invertase/methylesterase_inhib"/>
</dbReference>
<comment type="pathway">
    <text evidence="2 13">Glycan metabolism; pectin degradation; 2-dehydro-3-deoxy-D-gluconate from pectin: step 1/5.</text>
</comment>
<sequence>MVTPKFILFWFLLAAISSSITISWAESKTGFEADVTTHECRFTRYPTLCHQTLKGIPFVHFLSALVNTTISETKLPASSFEILSSNSISPDAQLVRTAMDYCHQLMEMSQKTLNEALEALKKSPEKHKVDIQTWLSAALTYQQACKDSVLDHVTTYMFMAEIHKQMDYLSELGSNSLALANRITENSIKKYPTGRRVLEHKNFPRWVSATDRKLLQGTEAFKANAVVAKDGSGNFKTITEAVQAAKGSRYVIYVKAGVYNEKINCDKDGVTLIGDGKYSTVITGSGSAAEGSSLRGTATFTITGNGFIAKDIRFQNTAGPDGQQAVALLVASDHSVLYRCSIAGYQDTLYALSLRQFYRECDICGTIDFIFGNAAAVFQSCTIILRRPRPGGAYNVILANGRTDPGQNTGFSLQNCKITIGSDFSPVKSSYKSYLGRPWKEYSRAVLIQSNIDGAISSPGWVEWPGASGTTYKTLYFAEYGNMGPGAGTSGRVKWDGFRVIATAEATKFTVANFIDGNSWLPSAGVTFISGLQ</sequence>
<gene>
    <name evidence="15" type="ORF">BUALT_Bualt09G0046700</name>
</gene>
<keyword evidence="10" id="KW-0961">Cell wall biogenesis/degradation</keyword>
<protein>
    <recommendedName>
        <fullName evidence="5 13">Pectinesterase</fullName>
        <ecNumber evidence="5 13">3.1.1.11</ecNumber>
    </recommendedName>
</protein>
<evidence type="ECO:0000256" key="5">
    <source>
        <dbReference type="ARBA" id="ARBA00013229"/>
    </source>
</evidence>